<feature type="domain" description="dUTPase-like" evidence="4">
    <location>
        <begin position="23"/>
        <end position="145"/>
    </location>
</feature>
<keyword evidence="3" id="KW-0378">Hydrolase</keyword>
<dbReference type="GO" id="GO:0006508">
    <property type="term" value="P:proteolysis"/>
    <property type="evidence" value="ECO:0007669"/>
    <property type="project" value="UniProtKB-KW"/>
</dbReference>
<keyword evidence="6" id="KW-1185">Reference proteome</keyword>
<evidence type="ECO:0000313" key="6">
    <source>
        <dbReference type="Proteomes" id="UP000694560"/>
    </source>
</evidence>
<keyword evidence="1" id="KW-0645">Protease</keyword>
<organism evidence="5 6">
    <name type="scientific">Malurus cyaneus samueli</name>
    <dbReference type="NCBI Taxonomy" id="2593467"/>
    <lineage>
        <taxon>Eukaryota</taxon>
        <taxon>Metazoa</taxon>
        <taxon>Chordata</taxon>
        <taxon>Craniata</taxon>
        <taxon>Vertebrata</taxon>
        <taxon>Euteleostomi</taxon>
        <taxon>Archelosauria</taxon>
        <taxon>Archosauria</taxon>
        <taxon>Dinosauria</taxon>
        <taxon>Saurischia</taxon>
        <taxon>Theropoda</taxon>
        <taxon>Coelurosauria</taxon>
        <taxon>Aves</taxon>
        <taxon>Neognathae</taxon>
        <taxon>Neoaves</taxon>
        <taxon>Telluraves</taxon>
        <taxon>Australaves</taxon>
        <taxon>Passeriformes</taxon>
        <taxon>Meliphagoidea</taxon>
        <taxon>Maluridae</taxon>
        <taxon>Malurus</taxon>
    </lineage>
</organism>
<dbReference type="InterPro" id="IPR036157">
    <property type="entry name" value="dUTPase-like_sf"/>
</dbReference>
<name>A0A8C5TWC5_9PASS</name>
<dbReference type="CDD" id="cd07557">
    <property type="entry name" value="trimeric_dUTPase"/>
    <property type="match status" value="1"/>
</dbReference>
<dbReference type="OrthoDB" id="9900537at2759"/>
<dbReference type="SUPFAM" id="SSF51283">
    <property type="entry name" value="dUTPase-like"/>
    <property type="match status" value="1"/>
</dbReference>
<dbReference type="AlphaFoldDB" id="A0A8C5TWC5"/>
<protein>
    <recommendedName>
        <fullName evidence="4">dUTPase-like domain-containing protein</fullName>
    </recommendedName>
</protein>
<dbReference type="GO" id="GO:0004190">
    <property type="term" value="F:aspartic-type endopeptidase activity"/>
    <property type="evidence" value="ECO:0007669"/>
    <property type="project" value="UniProtKB-KW"/>
</dbReference>
<reference evidence="5" key="1">
    <citation type="submission" date="2025-08" db="UniProtKB">
        <authorList>
            <consortium name="Ensembl"/>
        </authorList>
    </citation>
    <scope>IDENTIFICATION</scope>
</reference>
<evidence type="ECO:0000313" key="5">
    <source>
        <dbReference type="Ensembl" id="ENSMCSP00000013413.1"/>
    </source>
</evidence>
<evidence type="ECO:0000256" key="1">
    <source>
        <dbReference type="ARBA" id="ARBA00022670"/>
    </source>
</evidence>
<dbReference type="Ensembl" id="ENSMCST00000013764.1">
    <property type="protein sequence ID" value="ENSMCSP00000013413.1"/>
    <property type="gene ID" value="ENSMCSG00000009497.1"/>
</dbReference>
<dbReference type="Proteomes" id="UP000694560">
    <property type="component" value="Unplaced"/>
</dbReference>
<keyword evidence="2" id="KW-0064">Aspartyl protease</keyword>
<evidence type="ECO:0000256" key="2">
    <source>
        <dbReference type="ARBA" id="ARBA00022750"/>
    </source>
</evidence>
<evidence type="ECO:0000259" key="4">
    <source>
        <dbReference type="Pfam" id="PF00692"/>
    </source>
</evidence>
<dbReference type="Gene3D" id="2.70.40.10">
    <property type="match status" value="1"/>
</dbReference>
<dbReference type="InterPro" id="IPR051592">
    <property type="entry name" value="HERV-K_Pro_peptidase_A2"/>
</dbReference>
<proteinExistence type="predicted"/>
<dbReference type="Pfam" id="PF00692">
    <property type="entry name" value="dUTPase"/>
    <property type="match status" value="1"/>
</dbReference>
<dbReference type="InterPro" id="IPR033704">
    <property type="entry name" value="dUTPase_trimeric"/>
</dbReference>
<dbReference type="InterPro" id="IPR029054">
    <property type="entry name" value="dUTPase-like"/>
</dbReference>
<reference evidence="5" key="2">
    <citation type="submission" date="2025-09" db="UniProtKB">
        <authorList>
            <consortium name="Ensembl"/>
        </authorList>
    </citation>
    <scope>IDENTIFICATION</scope>
</reference>
<accession>A0A8C5TWC5</accession>
<sequence length="153" mass="15955">LLAGAGTLTPPMLDLRTVVPQMPSLQPATSGSLGMDLAAAVETTLLTTQPQKIATAIRGPISINGQAVGALIIGRSSASMLGLFVLPGVVDADYTGEIMVMVHTPFPPVTIQKGQRIAQVVPLVQMTEGIAPIKDTLRERGGFGQGSTVYYRT</sequence>
<dbReference type="PANTHER" id="PTHR19422">
    <property type="entry name" value="GAG RETROVIRAL POLYPROTEIN"/>
    <property type="match status" value="1"/>
</dbReference>
<evidence type="ECO:0000256" key="3">
    <source>
        <dbReference type="ARBA" id="ARBA00022801"/>
    </source>
</evidence>
<dbReference type="PANTHER" id="PTHR19422:SF123">
    <property type="entry name" value="RT1 CLASS I, LOCUS CE15"/>
    <property type="match status" value="1"/>
</dbReference>